<keyword evidence="1" id="KW-0812">Transmembrane</keyword>
<evidence type="ECO:0000259" key="2">
    <source>
        <dbReference type="Pfam" id="PF20684"/>
    </source>
</evidence>
<dbReference type="PANTHER" id="PTHR38794">
    <property type="entry name" value="INTEGRAL MEMBRANE PROTEIN"/>
    <property type="match status" value="1"/>
</dbReference>
<feature type="transmembrane region" description="Helical" evidence="1">
    <location>
        <begin position="144"/>
        <end position="167"/>
    </location>
</feature>
<feature type="transmembrane region" description="Helical" evidence="1">
    <location>
        <begin position="187"/>
        <end position="209"/>
    </location>
</feature>
<dbReference type="EMBL" id="QQZZ01000174">
    <property type="protein sequence ID" value="RMZ37692.1"/>
    <property type="molecule type" value="Genomic_DNA"/>
</dbReference>
<protein>
    <recommendedName>
        <fullName evidence="2">Rhodopsin domain-containing protein</fullName>
    </recommendedName>
</protein>
<dbReference type="Proteomes" id="UP000275480">
    <property type="component" value="Unassembled WGS sequence"/>
</dbReference>
<name>A0AB74BWZ7_ASPFL</name>
<accession>A0AB74BWZ7</accession>
<feature type="transmembrane region" description="Helical" evidence="1">
    <location>
        <begin position="72"/>
        <end position="91"/>
    </location>
</feature>
<keyword evidence="1" id="KW-1133">Transmembrane helix</keyword>
<reference evidence="3 4" key="1">
    <citation type="submission" date="2018-07" db="EMBL/GenBank/DDBJ databases">
        <title>Identification of spontaneous genetic mutation associated with occurrence of a yellow conidial color mutant of Aspergillus flavus.</title>
        <authorList>
            <person name="Chang P.-K."/>
            <person name="Mack B.M."/>
            <person name="Scharfenstein L."/>
            <person name="Gilbert M.K."/>
        </authorList>
    </citation>
    <scope>NUCLEOTIDE SEQUENCE [LARGE SCALE GENOMIC DNA]</scope>
    <source>
        <strain evidence="3 4">CA14</strain>
    </source>
</reference>
<keyword evidence="1" id="KW-0472">Membrane</keyword>
<feature type="transmembrane region" description="Helical" evidence="1">
    <location>
        <begin position="221"/>
        <end position="243"/>
    </location>
</feature>
<dbReference type="InterPro" id="IPR049326">
    <property type="entry name" value="Rhodopsin_dom_fungi"/>
</dbReference>
<comment type="caution">
    <text evidence="3">The sequence shown here is derived from an EMBL/GenBank/DDBJ whole genome shotgun (WGS) entry which is preliminary data.</text>
</comment>
<feature type="transmembrane region" description="Helical" evidence="1">
    <location>
        <begin position="111"/>
        <end position="132"/>
    </location>
</feature>
<evidence type="ECO:0000256" key="1">
    <source>
        <dbReference type="SAM" id="Phobius"/>
    </source>
</evidence>
<proteinExistence type="predicted"/>
<evidence type="ECO:0000313" key="3">
    <source>
        <dbReference type="EMBL" id="RMZ37692.1"/>
    </source>
</evidence>
<evidence type="ECO:0000313" key="4">
    <source>
        <dbReference type="Proteomes" id="UP000275480"/>
    </source>
</evidence>
<feature type="domain" description="Rhodopsin" evidence="2">
    <location>
        <begin position="30"/>
        <end position="285"/>
    </location>
</feature>
<sequence length="382" mass="43143">MSKFEPGSWQPMVSVLTWLLLITAILVVFARLGTKYWIIRQWTADDYLCIVSMVRSPALVDIHDCTIVTKPFQTLCVAQSIVVSMAIANGYGNHYQSLSEMSLQNIMKSQYAATMLFISSMCFSKLSVIYFIRDVTPLFNPDRLITAGLELLTILWAGIGILTAVFQCRLPRPWDYLHGQCIQHERWWTYMCVMNIVTDSGVMAHGIFIVVRLQMRLKRKLILTVIFGLRICVIAASACQAFYANQVVESPDPTFDTSLFTISTQVAQCLGLITCCLPQMKPFIESLRSFGFYVDGRPRHGSSGVRHDELLARPQKQEDLFHRQHELGTISPFNSSYQTAVTASPSKRDWDAGSQSSQAHIIHEIRTWTVTESVKNTSPVVL</sequence>
<dbReference type="AlphaFoldDB" id="A0AB74BWZ7"/>
<organism evidence="3 4">
    <name type="scientific">Aspergillus flavus</name>
    <dbReference type="NCBI Taxonomy" id="5059"/>
    <lineage>
        <taxon>Eukaryota</taxon>
        <taxon>Fungi</taxon>
        <taxon>Dikarya</taxon>
        <taxon>Ascomycota</taxon>
        <taxon>Pezizomycotina</taxon>
        <taxon>Eurotiomycetes</taxon>
        <taxon>Eurotiomycetidae</taxon>
        <taxon>Eurotiales</taxon>
        <taxon>Aspergillaceae</taxon>
        <taxon>Aspergillus</taxon>
        <taxon>Aspergillus subgen. Circumdati</taxon>
    </lineage>
</organism>
<dbReference type="PANTHER" id="PTHR38794:SF2">
    <property type="entry name" value="INTEGRAL MEMBRANE PROTEIN"/>
    <property type="match status" value="1"/>
</dbReference>
<dbReference type="Pfam" id="PF20684">
    <property type="entry name" value="Fung_rhodopsin"/>
    <property type="match status" value="1"/>
</dbReference>
<feature type="transmembrane region" description="Helical" evidence="1">
    <location>
        <begin position="12"/>
        <end position="32"/>
    </location>
</feature>
<gene>
    <name evidence="3" type="ORF">CA14_005021</name>
</gene>